<reference evidence="5" key="1">
    <citation type="submission" date="2022-08" db="EMBL/GenBank/DDBJ databases">
        <authorList>
            <person name="Kallberg Y."/>
            <person name="Tangrot J."/>
            <person name="Rosling A."/>
        </authorList>
    </citation>
    <scope>NUCLEOTIDE SEQUENCE</scope>
    <source>
        <strain evidence="5">Wild A</strain>
    </source>
</reference>
<dbReference type="Pfam" id="PF01765">
    <property type="entry name" value="RRF"/>
    <property type="match status" value="1"/>
</dbReference>
<dbReference type="GO" id="GO:0005739">
    <property type="term" value="C:mitochondrion"/>
    <property type="evidence" value="ECO:0007669"/>
    <property type="project" value="TreeGrafter"/>
</dbReference>
<dbReference type="PANTHER" id="PTHR20982:SF3">
    <property type="entry name" value="MITOCHONDRIAL RIBOSOME RECYCLING FACTOR PSEUDO 1"/>
    <property type="match status" value="1"/>
</dbReference>
<dbReference type="GO" id="GO:0006412">
    <property type="term" value="P:translation"/>
    <property type="evidence" value="ECO:0007669"/>
    <property type="project" value="UniProtKB-KW"/>
</dbReference>
<evidence type="ECO:0000313" key="6">
    <source>
        <dbReference type="Proteomes" id="UP001153678"/>
    </source>
</evidence>
<dbReference type="FunFam" id="3.30.1360.40:FF:000001">
    <property type="entry name" value="Ribosome-recycling factor"/>
    <property type="match status" value="1"/>
</dbReference>
<dbReference type="EMBL" id="CAMKVN010003470">
    <property type="protein sequence ID" value="CAI2184807.1"/>
    <property type="molecule type" value="Genomic_DNA"/>
</dbReference>
<evidence type="ECO:0000256" key="2">
    <source>
        <dbReference type="ARBA" id="ARBA00022917"/>
    </source>
</evidence>
<proteinExistence type="inferred from homology"/>
<dbReference type="InterPro" id="IPR036191">
    <property type="entry name" value="RRF_sf"/>
</dbReference>
<dbReference type="Proteomes" id="UP001153678">
    <property type="component" value="Unassembled WGS sequence"/>
</dbReference>
<protein>
    <submittedName>
        <fullName evidence="5">6561_t:CDS:1</fullName>
    </submittedName>
</protein>
<dbReference type="Gene3D" id="1.10.132.20">
    <property type="entry name" value="Ribosome-recycling factor"/>
    <property type="match status" value="1"/>
</dbReference>
<dbReference type="InterPro" id="IPR023584">
    <property type="entry name" value="Ribosome_recyc_fac_dom"/>
</dbReference>
<dbReference type="PANTHER" id="PTHR20982">
    <property type="entry name" value="RIBOSOME RECYCLING FACTOR"/>
    <property type="match status" value="1"/>
</dbReference>
<dbReference type="InterPro" id="IPR002661">
    <property type="entry name" value="Ribosome_recyc_fac"/>
</dbReference>
<gene>
    <name evidence="5" type="ORF">FWILDA_LOCUS11760</name>
</gene>
<keyword evidence="6" id="KW-1185">Reference proteome</keyword>
<keyword evidence="2" id="KW-0648">Protein biosynthesis</keyword>
<dbReference type="Gene3D" id="3.30.1360.40">
    <property type="match status" value="1"/>
</dbReference>
<evidence type="ECO:0000256" key="1">
    <source>
        <dbReference type="ARBA" id="ARBA00005912"/>
    </source>
</evidence>
<dbReference type="SUPFAM" id="SSF55194">
    <property type="entry name" value="Ribosome recycling factor, RRF"/>
    <property type="match status" value="1"/>
</dbReference>
<dbReference type="GO" id="GO:0043023">
    <property type="term" value="F:ribosomal large subunit binding"/>
    <property type="evidence" value="ECO:0007669"/>
    <property type="project" value="TreeGrafter"/>
</dbReference>
<organism evidence="5 6">
    <name type="scientific">Funneliformis geosporum</name>
    <dbReference type="NCBI Taxonomy" id="1117311"/>
    <lineage>
        <taxon>Eukaryota</taxon>
        <taxon>Fungi</taxon>
        <taxon>Fungi incertae sedis</taxon>
        <taxon>Mucoromycota</taxon>
        <taxon>Glomeromycotina</taxon>
        <taxon>Glomeromycetes</taxon>
        <taxon>Glomerales</taxon>
        <taxon>Glomeraceae</taxon>
        <taxon>Funneliformis</taxon>
    </lineage>
</organism>
<comment type="function">
    <text evidence="3">Necessary for protein synthesis in mitochondria. Functions as a ribosome recycling factor in mitochondria.</text>
</comment>
<comment type="caution">
    <text evidence="5">The sequence shown here is derived from an EMBL/GenBank/DDBJ whole genome shotgun (WGS) entry which is preliminary data.</text>
</comment>
<evidence type="ECO:0000259" key="4">
    <source>
        <dbReference type="Pfam" id="PF01765"/>
    </source>
</evidence>
<feature type="domain" description="Ribosome recycling factor" evidence="4">
    <location>
        <begin position="116"/>
        <end position="277"/>
    </location>
</feature>
<evidence type="ECO:0000313" key="5">
    <source>
        <dbReference type="EMBL" id="CAI2184807.1"/>
    </source>
</evidence>
<dbReference type="OrthoDB" id="407355at2759"/>
<comment type="similarity">
    <text evidence="1">Belongs to the RRF family.</text>
</comment>
<sequence length="280" mass="31727">MSRKFISITWRILSDVRPRNPLINNFRILTSKFYNLNGLLSTNNIIVTVQPLSHSFFTSQRILLASKKKAGGKSGKKSKNYVQVEDEEVEEVINIKNRDFDFNKVETKVNAVIENLKKEYGSIRIGRANPAILDSVIVPFKGNSAPLKDIAQVIVKDPQTLIVHVHEEELIKAVDKSIRVANLNLNPMIEGKHIKVPIPKITTEYREKMTKFAAKLAESAKIKIRLVRQDGMKDLKHDCKNGLSSDESKKLNKNLESLIEKFVIDVDEILKVKTKEISGV</sequence>
<accession>A0A9W4SX39</accession>
<name>A0A9W4SX39_9GLOM</name>
<evidence type="ECO:0000256" key="3">
    <source>
        <dbReference type="ARBA" id="ARBA00024909"/>
    </source>
</evidence>
<dbReference type="AlphaFoldDB" id="A0A9W4SX39"/>